<dbReference type="EMBL" id="LNIX01000077">
    <property type="protein sequence ID" value="OXA36720.1"/>
    <property type="molecule type" value="Genomic_DNA"/>
</dbReference>
<accession>A0A226CVD6</accession>
<comment type="caution">
    <text evidence="2">The sequence shown here is derived from an EMBL/GenBank/DDBJ whole genome shotgun (WGS) entry which is preliminary data.</text>
</comment>
<dbReference type="AlphaFoldDB" id="A0A226CVD6"/>
<evidence type="ECO:0000313" key="2">
    <source>
        <dbReference type="EMBL" id="OXA36720.1"/>
    </source>
</evidence>
<organism evidence="2 3">
    <name type="scientific">Folsomia candida</name>
    <name type="common">Springtail</name>
    <dbReference type="NCBI Taxonomy" id="158441"/>
    <lineage>
        <taxon>Eukaryota</taxon>
        <taxon>Metazoa</taxon>
        <taxon>Ecdysozoa</taxon>
        <taxon>Arthropoda</taxon>
        <taxon>Hexapoda</taxon>
        <taxon>Collembola</taxon>
        <taxon>Entomobryomorpha</taxon>
        <taxon>Isotomoidea</taxon>
        <taxon>Isotomidae</taxon>
        <taxon>Proisotominae</taxon>
        <taxon>Folsomia</taxon>
    </lineage>
</organism>
<name>A0A226CVD6_FOLCA</name>
<keyword evidence="1" id="KW-0732">Signal</keyword>
<protein>
    <submittedName>
        <fullName evidence="2">Uncharacterized protein</fullName>
    </submittedName>
</protein>
<proteinExistence type="predicted"/>
<gene>
    <name evidence="2" type="ORF">Fcan01_28522</name>
</gene>
<feature type="chain" id="PRO_5012759304" evidence="1">
    <location>
        <begin position="25"/>
        <end position="223"/>
    </location>
</feature>
<keyword evidence="3" id="KW-1185">Reference proteome</keyword>
<reference evidence="2 3" key="1">
    <citation type="submission" date="2015-12" db="EMBL/GenBank/DDBJ databases">
        <title>The genome of Folsomia candida.</title>
        <authorList>
            <person name="Faddeeva A."/>
            <person name="Derks M.F."/>
            <person name="Anvar Y."/>
            <person name="Smit S."/>
            <person name="Van Straalen N."/>
            <person name="Roelofs D."/>
        </authorList>
    </citation>
    <scope>NUCLEOTIDE SEQUENCE [LARGE SCALE GENOMIC DNA]</scope>
    <source>
        <strain evidence="2 3">VU population</strain>
        <tissue evidence="2">Whole body</tissue>
    </source>
</reference>
<evidence type="ECO:0000256" key="1">
    <source>
        <dbReference type="SAM" id="SignalP"/>
    </source>
</evidence>
<feature type="signal peptide" evidence="1">
    <location>
        <begin position="1"/>
        <end position="24"/>
    </location>
</feature>
<sequence length="223" mass="24648">MNKNLLILLVLVLSDLSCPTFVKPGPFLDSTLAKGLWVSNKDRIEPPHSLFEGGWVWTASDNLQLTYICRAKIDVSNDVSIMPGELLNETCYVSGNPSGASVLGVRAFKEYEVLLKTEDEVYEWTDFDGKEGTVANGAIIGGIGSHYEPILVCRKFLNGTGHDIGKSKAVLGQFSPEKGVCFYEVEVNLSDWIKWDVSLATEKFQLLILRARGKEQCAVENKT</sequence>
<dbReference type="InterPro" id="IPR006616">
    <property type="entry name" value="DM9_repeat"/>
</dbReference>
<evidence type="ECO:0000313" key="3">
    <source>
        <dbReference type="Proteomes" id="UP000198287"/>
    </source>
</evidence>
<dbReference type="Proteomes" id="UP000198287">
    <property type="component" value="Unassembled WGS sequence"/>
</dbReference>
<dbReference type="Pfam" id="PF11901">
    <property type="entry name" value="DM9"/>
    <property type="match status" value="1"/>
</dbReference>